<dbReference type="AlphaFoldDB" id="A0A8J6H804"/>
<proteinExistence type="predicted"/>
<reference evidence="1" key="2">
    <citation type="submission" date="2021-08" db="EMBL/GenBank/DDBJ databases">
        <authorList>
            <person name="Eriksson T."/>
        </authorList>
    </citation>
    <scope>NUCLEOTIDE SEQUENCE</scope>
    <source>
        <strain evidence="1">Stoneville</strain>
        <tissue evidence="1">Whole head</tissue>
    </source>
</reference>
<name>A0A8J6H804_TENMO</name>
<evidence type="ECO:0000313" key="1">
    <source>
        <dbReference type="EMBL" id="KAH0813730.1"/>
    </source>
</evidence>
<reference evidence="1" key="1">
    <citation type="journal article" date="2020" name="J Insects Food Feed">
        <title>The yellow mealworm (Tenebrio molitor) genome: a resource for the emerging insects as food and feed industry.</title>
        <authorList>
            <person name="Eriksson T."/>
            <person name="Andere A."/>
            <person name="Kelstrup H."/>
            <person name="Emery V."/>
            <person name="Picard C."/>
        </authorList>
    </citation>
    <scope>NUCLEOTIDE SEQUENCE</scope>
    <source>
        <strain evidence="1">Stoneville</strain>
        <tissue evidence="1">Whole head</tissue>
    </source>
</reference>
<accession>A0A8J6H804</accession>
<dbReference type="Proteomes" id="UP000719412">
    <property type="component" value="Unassembled WGS sequence"/>
</dbReference>
<dbReference type="EMBL" id="JABDTM020024998">
    <property type="protein sequence ID" value="KAH0813730.1"/>
    <property type="molecule type" value="Genomic_DNA"/>
</dbReference>
<gene>
    <name evidence="1" type="ORF">GEV33_009061</name>
</gene>
<keyword evidence="2" id="KW-1185">Reference proteome</keyword>
<organism evidence="1 2">
    <name type="scientific">Tenebrio molitor</name>
    <name type="common">Yellow mealworm beetle</name>
    <dbReference type="NCBI Taxonomy" id="7067"/>
    <lineage>
        <taxon>Eukaryota</taxon>
        <taxon>Metazoa</taxon>
        <taxon>Ecdysozoa</taxon>
        <taxon>Arthropoda</taxon>
        <taxon>Hexapoda</taxon>
        <taxon>Insecta</taxon>
        <taxon>Pterygota</taxon>
        <taxon>Neoptera</taxon>
        <taxon>Endopterygota</taxon>
        <taxon>Coleoptera</taxon>
        <taxon>Polyphaga</taxon>
        <taxon>Cucujiformia</taxon>
        <taxon>Tenebrionidae</taxon>
        <taxon>Tenebrio</taxon>
    </lineage>
</organism>
<sequence length="177" mass="21009">MCFVKKEIFCTRDPGKYKRIQDRYKKIQDRYKKIQEGYGEMWRYKEVQHGRSRRIQEEAGGDTKYSIPVFPTQLKYDNYRHKGIPSSWDVQDKYLICTAATLKLNIDLSPLRGTGDKYLIEGSLLKNWLVFRLRPCSLQLPHPQFQFPFRFSTLEGLRKTIQLSRKKAECTKYTAIV</sequence>
<protein>
    <submittedName>
        <fullName evidence="1">Uncharacterized protein</fullName>
    </submittedName>
</protein>
<comment type="caution">
    <text evidence="1">The sequence shown here is derived from an EMBL/GenBank/DDBJ whole genome shotgun (WGS) entry which is preliminary data.</text>
</comment>
<evidence type="ECO:0000313" key="2">
    <source>
        <dbReference type="Proteomes" id="UP000719412"/>
    </source>
</evidence>